<dbReference type="AlphaFoldDB" id="A0A3M0MKM1"/>
<dbReference type="InterPro" id="IPR036291">
    <property type="entry name" value="NAD(P)-bd_dom_sf"/>
</dbReference>
<evidence type="ECO:0000313" key="6">
    <source>
        <dbReference type="EMBL" id="RMC37975.1"/>
    </source>
</evidence>
<dbReference type="InterPro" id="IPR015815">
    <property type="entry name" value="HIBADH-related"/>
</dbReference>
<keyword evidence="7" id="KW-1185">Reference proteome</keyword>
<dbReference type="GO" id="GO:0051287">
    <property type="term" value="F:NAD binding"/>
    <property type="evidence" value="ECO:0007669"/>
    <property type="project" value="InterPro"/>
</dbReference>
<dbReference type="PIRSF" id="PIRSF000103">
    <property type="entry name" value="HIBADH"/>
    <property type="match status" value="1"/>
</dbReference>
<dbReference type="Gene3D" id="1.10.1040.10">
    <property type="entry name" value="N-(1-d-carboxylethyl)-l-norvaline Dehydrogenase, domain 2"/>
    <property type="match status" value="1"/>
</dbReference>
<organism evidence="6 7">
    <name type="scientific">Paracoccus alkanivorans</name>
    <dbReference type="NCBI Taxonomy" id="2116655"/>
    <lineage>
        <taxon>Bacteria</taxon>
        <taxon>Pseudomonadati</taxon>
        <taxon>Pseudomonadota</taxon>
        <taxon>Alphaproteobacteria</taxon>
        <taxon>Rhodobacterales</taxon>
        <taxon>Paracoccaceae</taxon>
        <taxon>Paracoccus</taxon>
    </lineage>
</organism>
<proteinExistence type="predicted"/>
<dbReference type="Pfam" id="PF14833">
    <property type="entry name" value="NAD_binding_11"/>
    <property type="match status" value="1"/>
</dbReference>
<accession>A0A3M0MKM1</accession>
<protein>
    <submittedName>
        <fullName evidence="6">NAD(P)-dependent oxidoreductase</fullName>
    </submittedName>
</protein>
<feature type="active site" evidence="3">
    <location>
        <position position="174"/>
    </location>
</feature>
<comment type="caution">
    <text evidence="6">The sequence shown here is derived from an EMBL/GenBank/DDBJ whole genome shotgun (WGS) entry which is preliminary data.</text>
</comment>
<evidence type="ECO:0000313" key="7">
    <source>
        <dbReference type="Proteomes" id="UP000273516"/>
    </source>
</evidence>
<evidence type="ECO:0000256" key="2">
    <source>
        <dbReference type="ARBA" id="ARBA00023027"/>
    </source>
</evidence>
<keyword evidence="1" id="KW-0560">Oxidoreductase</keyword>
<dbReference type="PROSITE" id="PS00895">
    <property type="entry name" value="3_HYDROXYISOBUT_DH"/>
    <property type="match status" value="1"/>
</dbReference>
<evidence type="ECO:0000256" key="3">
    <source>
        <dbReference type="PIRSR" id="PIRSR000103-1"/>
    </source>
</evidence>
<dbReference type="PANTHER" id="PTHR22981:SF7">
    <property type="entry name" value="3-HYDROXYISOBUTYRATE DEHYDROGENASE, MITOCHONDRIAL"/>
    <property type="match status" value="1"/>
</dbReference>
<dbReference type="InterPro" id="IPR002204">
    <property type="entry name" value="3-OH-isobutyrate_DH-rel_CS"/>
</dbReference>
<dbReference type="Pfam" id="PF03446">
    <property type="entry name" value="NAD_binding_2"/>
    <property type="match status" value="1"/>
</dbReference>
<feature type="domain" description="6-phosphogluconate dehydrogenase NADP-binding" evidence="4">
    <location>
        <begin position="6"/>
        <end position="165"/>
    </location>
</feature>
<gene>
    <name evidence="6" type="ORF">C9E81_04475</name>
</gene>
<dbReference type="EMBL" id="QOKZ01000001">
    <property type="protein sequence ID" value="RMC37975.1"/>
    <property type="molecule type" value="Genomic_DNA"/>
</dbReference>
<dbReference type="SUPFAM" id="SSF51735">
    <property type="entry name" value="NAD(P)-binding Rossmann-fold domains"/>
    <property type="match status" value="1"/>
</dbReference>
<dbReference type="GO" id="GO:0016054">
    <property type="term" value="P:organic acid catabolic process"/>
    <property type="evidence" value="ECO:0007669"/>
    <property type="project" value="UniProtKB-ARBA"/>
</dbReference>
<feature type="domain" description="3-hydroxyisobutyrate dehydrogenase-like NAD-binding" evidence="5">
    <location>
        <begin position="168"/>
        <end position="283"/>
    </location>
</feature>
<dbReference type="Proteomes" id="UP000273516">
    <property type="component" value="Unassembled WGS sequence"/>
</dbReference>
<dbReference type="OrthoDB" id="9812907at2"/>
<evidence type="ECO:0000259" key="5">
    <source>
        <dbReference type="Pfam" id="PF14833"/>
    </source>
</evidence>
<dbReference type="GO" id="GO:0016616">
    <property type="term" value="F:oxidoreductase activity, acting on the CH-OH group of donors, NAD or NADP as acceptor"/>
    <property type="evidence" value="ECO:0007669"/>
    <property type="project" value="TreeGrafter"/>
</dbReference>
<dbReference type="InterPro" id="IPR006115">
    <property type="entry name" value="6PGDH_NADP-bd"/>
</dbReference>
<dbReference type="SUPFAM" id="SSF48179">
    <property type="entry name" value="6-phosphogluconate dehydrogenase C-terminal domain-like"/>
    <property type="match status" value="1"/>
</dbReference>
<sequence length="298" mass="30702">MMGQSVGIIGLGAMGMGMAQSLLRAGFTVSAYDLSHDAMARARASGITVTTSPVEVMQATDAIVLSLPLARHVEETIEAGFAAGMFANRQGMVVIDTSTSEAAVSRRLAARLAEAGHGFLDAPVSGGPQGAANGALSMMIGGDTNSVTKAQPVLDAMAAKVIHVGDSGAGNIAKLVNNMLVACHMLTTAEALRLSEAAGLPAGDALRVINSATGRSALSEVHFPNWVLTRSFDSGFSAGLMRKDIRLALELATDAGCAMPVSELVVELWSKARSGLGDTDDFMLMGDPDARPKEETNG</sequence>
<evidence type="ECO:0000259" key="4">
    <source>
        <dbReference type="Pfam" id="PF03446"/>
    </source>
</evidence>
<name>A0A3M0MKM1_9RHOB</name>
<dbReference type="InterPro" id="IPR013328">
    <property type="entry name" value="6PGD_dom2"/>
</dbReference>
<dbReference type="InterPro" id="IPR029154">
    <property type="entry name" value="HIBADH-like_NADP-bd"/>
</dbReference>
<reference evidence="6 7" key="1">
    <citation type="submission" date="2018-07" db="EMBL/GenBank/DDBJ databases">
        <authorList>
            <person name="Zhang Y."/>
            <person name="Wang L."/>
            <person name="Ma S."/>
        </authorList>
    </citation>
    <scope>NUCLEOTIDE SEQUENCE [LARGE SCALE GENOMIC DNA]</scope>
    <source>
        <strain evidence="6 7">4-2</strain>
    </source>
</reference>
<keyword evidence="2" id="KW-0520">NAD</keyword>
<evidence type="ECO:0000256" key="1">
    <source>
        <dbReference type="ARBA" id="ARBA00023002"/>
    </source>
</evidence>
<dbReference type="GO" id="GO:0050661">
    <property type="term" value="F:NADP binding"/>
    <property type="evidence" value="ECO:0007669"/>
    <property type="project" value="InterPro"/>
</dbReference>
<dbReference type="PANTHER" id="PTHR22981">
    <property type="entry name" value="3-HYDROXYISOBUTYRATE DEHYDROGENASE-RELATED"/>
    <property type="match status" value="1"/>
</dbReference>
<dbReference type="Gene3D" id="3.40.50.720">
    <property type="entry name" value="NAD(P)-binding Rossmann-like Domain"/>
    <property type="match status" value="1"/>
</dbReference>
<dbReference type="InterPro" id="IPR008927">
    <property type="entry name" value="6-PGluconate_DH-like_C_sf"/>
</dbReference>